<keyword evidence="2 8" id="KW-0732">Signal</keyword>
<evidence type="ECO:0000256" key="5">
    <source>
        <dbReference type="ARBA" id="ARBA00037847"/>
    </source>
</evidence>
<dbReference type="InParanoid" id="A0A1X2HNR9"/>
<dbReference type="InterPro" id="IPR001623">
    <property type="entry name" value="DnaJ_domain"/>
</dbReference>
<dbReference type="Gene3D" id="1.10.287.110">
    <property type="entry name" value="DnaJ domain"/>
    <property type="match status" value="1"/>
</dbReference>
<dbReference type="OMA" id="LASWINY"/>
<dbReference type="Pfam" id="PF00226">
    <property type="entry name" value="DnaJ"/>
    <property type="match status" value="1"/>
</dbReference>
<dbReference type="PROSITE" id="PS50076">
    <property type="entry name" value="DNAJ_2"/>
    <property type="match status" value="1"/>
</dbReference>
<proteinExistence type="predicted"/>
<gene>
    <name evidence="10" type="ORF">BCR43DRAFT_452517</name>
</gene>
<dbReference type="EMBL" id="MCGN01000002">
    <property type="protein sequence ID" value="ORZ00526.1"/>
    <property type="molecule type" value="Genomic_DNA"/>
</dbReference>
<evidence type="ECO:0000256" key="4">
    <source>
        <dbReference type="ARBA" id="ARBA00023136"/>
    </source>
</evidence>
<reference evidence="10 11" key="1">
    <citation type="submission" date="2016-07" db="EMBL/GenBank/DDBJ databases">
        <title>Pervasive Adenine N6-methylation of Active Genes in Fungi.</title>
        <authorList>
            <consortium name="DOE Joint Genome Institute"/>
            <person name="Mondo S.J."/>
            <person name="Dannebaum R.O."/>
            <person name="Kuo R.C."/>
            <person name="Labutti K."/>
            <person name="Haridas S."/>
            <person name="Kuo A."/>
            <person name="Salamov A."/>
            <person name="Ahrendt S.R."/>
            <person name="Lipzen A."/>
            <person name="Sullivan W."/>
            <person name="Andreopoulos W.B."/>
            <person name="Clum A."/>
            <person name="Lindquist E."/>
            <person name="Daum C."/>
            <person name="Ramamoorthy G.K."/>
            <person name="Gryganskyi A."/>
            <person name="Culley D."/>
            <person name="Magnuson J.K."/>
            <person name="James T.Y."/>
            <person name="O'Malley M.A."/>
            <person name="Stajich J.E."/>
            <person name="Spatafora J.W."/>
            <person name="Visel A."/>
            <person name="Grigoriev I.V."/>
        </authorList>
    </citation>
    <scope>NUCLEOTIDE SEQUENCE [LARGE SCALE GENOMIC DNA]</scope>
    <source>
        <strain evidence="10 11">NRRL 2496</strain>
    </source>
</reference>
<dbReference type="Proteomes" id="UP000242180">
    <property type="component" value="Unassembled WGS sequence"/>
</dbReference>
<evidence type="ECO:0000256" key="1">
    <source>
        <dbReference type="ARBA" id="ARBA00022692"/>
    </source>
</evidence>
<evidence type="ECO:0000259" key="9">
    <source>
        <dbReference type="PROSITE" id="PS50076"/>
    </source>
</evidence>
<sequence>MRPRWLVLLVLVVLVSLATTVHAWSQSDFEIFDLVDELEKSEGKDVNFYSWLNVKSTATIPDINRAYRKMSLKLHPDKNKEDPKARERFARLGKIVGILRNDRERYDFFYKNGVPRWRGTGYYYSRFRPGLGFVALFLILVSGGMEYLAGWINYRQEKSRIKRLLEDARANLLNKGATRGRTYIEVNGRAFRAELKQQDTLLVHMDESGEDVVHVNPESVQPPSLSRNIFWIRIPLRLLGKEPAPYQPKKHDDEESTEDEASQSQDTKSSKKGKKKAVKKPTIVENVGGRRRPVRA</sequence>
<feature type="domain" description="J" evidence="9">
    <location>
        <begin position="47"/>
        <end position="110"/>
    </location>
</feature>
<dbReference type="STRING" id="13706.A0A1X2HNR9"/>
<keyword evidence="1 7" id="KW-0812">Transmembrane</keyword>
<organism evidence="10 11">
    <name type="scientific">Syncephalastrum racemosum</name>
    <name type="common">Filamentous fungus</name>
    <dbReference type="NCBI Taxonomy" id="13706"/>
    <lineage>
        <taxon>Eukaryota</taxon>
        <taxon>Fungi</taxon>
        <taxon>Fungi incertae sedis</taxon>
        <taxon>Mucoromycota</taxon>
        <taxon>Mucoromycotina</taxon>
        <taxon>Mucoromycetes</taxon>
        <taxon>Mucorales</taxon>
        <taxon>Syncephalastraceae</taxon>
        <taxon>Syncephalastrum</taxon>
    </lineage>
</organism>
<dbReference type="PRINTS" id="PR00625">
    <property type="entry name" value="JDOMAIN"/>
</dbReference>
<evidence type="ECO:0000256" key="6">
    <source>
        <dbReference type="SAM" id="MobiDB-lite"/>
    </source>
</evidence>
<evidence type="ECO:0000256" key="3">
    <source>
        <dbReference type="ARBA" id="ARBA00022989"/>
    </source>
</evidence>
<dbReference type="InterPro" id="IPR052606">
    <property type="entry name" value="DnaJ_domain_protein"/>
</dbReference>
<comment type="caution">
    <text evidence="10">The sequence shown here is derived from an EMBL/GenBank/DDBJ whole genome shotgun (WGS) entry which is preliminary data.</text>
</comment>
<evidence type="ECO:0000313" key="11">
    <source>
        <dbReference type="Proteomes" id="UP000242180"/>
    </source>
</evidence>
<keyword evidence="11" id="KW-1185">Reference proteome</keyword>
<feature type="transmembrane region" description="Helical" evidence="7">
    <location>
        <begin position="131"/>
        <end position="154"/>
    </location>
</feature>
<keyword evidence="4 7" id="KW-0472">Membrane</keyword>
<dbReference type="OrthoDB" id="413400at2759"/>
<feature type="region of interest" description="Disordered" evidence="6">
    <location>
        <begin position="242"/>
        <end position="296"/>
    </location>
</feature>
<dbReference type="InterPro" id="IPR036869">
    <property type="entry name" value="J_dom_sf"/>
</dbReference>
<dbReference type="SMART" id="SM00271">
    <property type="entry name" value="DnaJ"/>
    <property type="match status" value="1"/>
</dbReference>
<name>A0A1X2HNR9_SYNRA</name>
<dbReference type="FunCoup" id="A0A1X2HNR9">
    <property type="interactions" value="107"/>
</dbReference>
<dbReference type="CDD" id="cd06257">
    <property type="entry name" value="DnaJ"/>
    <property type="match status" value="1"/>
</dbReference>
<accession>A0A1X2HNR9</accession>
<dbReference type="PANTHER" id="PTHR44653">
    <property type="entry name" value="DNAJ HOMOLOG SUBFAMILY C MEMBER 1"/>
    <property type="match status" value="1"/>
</dbReference>
<dbReference type="AlphaFoldDB" id="A0A1X2HNR9"/>
<feature type="chain" id="PRO_5012801123" evidence="8">
    <location>
        <begin position="24"/>
        <end position="296"/>
    </location>
</feature>
<feature type="signal peptide" evidence="8">
    <location>
        <begin position="1"/>
        <end position="23"/>
    </location>
</feature>
<dbReference type="GO" id="GO:0012505">
    <property type="term" value="C:endomembrane system"/>
    <property type="evidence" value="ECO:0007669"/>
    <property type="project" value="UniProtKB-SubCell"/>
</dbReference>
<keyword evidence="3 7" id="KW-1133">Transmembrane helix</keyword>
<protein>
    <submittedName>
        <fullName evidence="10">DnaJ domain-containing protein</fullName>
    </submittedName>
</protein>
<evidence type="ECO:0000256" key="7">
    <source>
        <dbReference type="SAM" id="Phobius"/>
    </source>
</evidence>
<comment type="subcellular location">
    <subcellularLocation>
        <location evidence="5">Endomembrane system</location>
        <topology evidence="5">Single-pass membrane protein</topology>
    </subcellularLocation>
</comment>
<evidence type="ECO:0000256" key="2">
    <source>
        <dbReference type="ARBA" id="ARBA00022729"/>
    </source>
</evidence>
<feature type="compositionally biased region" description="Basic residues" evidence="6">
    <location>
        <begin position="270"/>
        <end position="279"/>
    </location>
</feature>
<dbReference type="PANTHER" id="PTHR44653:SF2">
    <property type="entry name" value="DNAJ HOMOLOG SUBFAMILY C MEMBER 1"/>
    <property type="match status" value="1"/>
</dbReference>
<evidence type="ECO:0000313" key="10">
    <source>
        <dbReference type="EMBL" id="ORZ00526.1"/>
    </source>
</evidence>
<evidence type="ECO:0000256" key="8">
    <source>
        <dbReference type="SAM" id="SignalP"/>
    </source>
</evidence>
<dbReference type="SUPFAM" id="SSF46565">
    <property type="entry name" value="Chaperone J-domain"/>
    <property type="match status" value="1"/>
</dbReference>